<dbReference type="Proteomes" id="UP001218188">
    <property type="component" value="Unassembled WGS sequence"/>
</dbReference>
<gene>
    <name evidence="1" type="ORF">C8F04DRAFT_1276217</name>
</gene>
<accession>A0AAD6S1F5</accession>
<comment type="caution">
    <text evidence="1">The sequence shown here is derived from an EMBL/GenBank/DDBJ whole genome shotgun (WGS) entry which is preliminary data.</text>
</comment>
<proteinExistence type="predicted"/>
<keyword evidence="2" id="KW-1185">Reference proteome</keyword>
<reference evidence="1" key="1">
    <citation type="submission" date="2023-03" db="EMBL/GenBank/DDBJ databases">
        <title>Massive genome expansion in bonnet fungi (Mycena s.s.) driven by repeated elements and novel gene families across ecological guilds.</title>
        <authorList>
            <consortium name="Lawrence Berkeley National Laboratory"/>
            <person name="Harder C.B."/>
            <person name="Miyauchi S."/>
            <person name="Viragh M."/>
            <person name="Kuo A."/>
            <person name="Thoen E."/>
            <person name="Andreopoulos B."/>
            <person name="Lu D."/>
            <person name="Skrede I."/>
            <person name="Drula E."/>
            <person name="Henrissat B."/>
            <person name="Morin E."/>
            <person name="Kohler A."/>
            <person name="Barry K."/>
            <person name="LaButti K."/>
            <person name="Morin E."/>
            <person name="Salamov A."/>
            <person name="Lipzen A."/>
            <person name="Mereny Z."/>
            <person name="Hegedus B."/>
            <person name="Baldrian P."/>
            <person name="Stursova M."/>
            <person name="Weitz H."/>
            <person name="Taylor A."/>
            <person name="Grigoriev I.V."/>
            <person name="Nagy L.G."/>
            <person name="Martin F."/>
            <person name="Kauserud H."/>
        </authorList>
    </citation>
    <scope>NUCLEOTIDE SEQUENCE</scope>
    <source>
        <strain evidence="1">CBHHK200</strain>
    </source>
</reference>
<dbReference type="AlphaFoldDB" id="A0AAD6S1F5"/>
<evidence type="ECO:0000313" key="2">
    <source>
        <dbReference type="Proteomes" id="UP001218188"/>
    </source>
</evidence>
<dbReference type="EMBL" id="JARJCM010000292">
    <property type="protein sequence ID" value="KAJ7019471.1"/>
    <property type="molecule type" value="Genomic_DNA"/>
</dbReference>
<protein>
    <submittedName>
        <fullName evidence="1">Uncharacterized protein</fullName>
    </submittedName>
</protein>
<evidence type="ECO:0000313" key="1">
    <source>
        <dbReference type="EMBL" id="KAJ7019471.1"/>
    </source>
</evidence>
<sequence>MDVQQPGGTGATCLLAVWESVTARLQLLPPPSPLTVAADGEVAERIHLPKFDCNGWADPFPNKPGDVCLLGRPVVSRQVVGVIHPLHLAEVPRDLVRPTEEPVCNEDKDLVIYNPVGYFLVYQPSADRVAQIKKEHAEINKPLSVHYDTSAEVRAQGAGFYQFSHDEETRKGEVEKTHKETGAVDVLPGEVEGMALNELYKTGIGIDGTVQPRLRRCSAPAKKFKLWPIPLAEHEKYQPAYGNVVTLP</sequence>
<organism evidence="1 2">
    <name type="scientific">Mycena alexandri</name>
    <dbReference type="NCBI Taxonomy" id="1745969"/>
    <lineage>
        <taxon>Eukaryota</taxon>
        <taxon>Fungi</taxon>
        <taxon>Dikarya</taxon>
        <taxon>Basidiomycota</taxon>
        <taxon>Agaricomycotina</taxon>
        <taxon>Agaricomycetes</taxon>
        <taxon>Agaricomycetidae</taxon>
        <taxon>Agaricales</taxon>
        <taxon>Marasmiineae</taxon>
        <taxon>Mycenaceae</taxon>
        <taxon>Mycena</taxon>
    </lineage>
</organism>
<dbReference type="Pfam" id="PF13300">
    <property type="entry name" value="DUF4078"/>
    <property type="match status" value="1"/>
</dbReference>
<name>A0AAD6S1F5_9AGAR</name>